<dbReference type="EMBL" id="CAJVPJ010005999">
    <property type="protein sequence ID" value="CAG8665387.1"/>
    <property type="molecule type" value="Genomic_DNA"/>
</dbReference>
<keyword evidence="2" id="KW-1185">Reference proteome</keyword>
<dbReference type="Proteomes" id="UP000789572">
    <property type="component" value="Unassembled WGS sequence"/>
</dbReference>
<gene>
    <name evidence="1" type="ORF">POCULU_LOCUS10674</name>
</gene>
<accession>A0A9N9E6C7</accession>
<organism evidence="1 2">
    <name type="scientific">Paraglomus occultum</name>
    <dbReference type="NCBI Taxonomy" id="144539"/>
    <lineage>
        <taxon>Eukaryota</taxon>
        <taxon>Fungi</taxon>
        <taxon>Fungi incertae sedis</taxon>
        <taxon>Mucoromycota</taxon>
        <taxon>Glomeromycotina</taxon>
        <taxon>Glomeromycetes</taxon>
        <taxon>Paraglomerales</taxon>
        <taxon>Paraglomeraceae</taxon>
        <taxon>Paraglomus</taxon>
    </lineage>
</organism>
<proteinExistence type="predicted"/>
<evidence type="ECO:0000313" key="1">
    <source>
        <dbReference type="EMBL" id="CAG8665387.1"/>
    </source>
</evidence>
<comment type="caution">
    <text evidence="1">The sequence shown here is derived from an EMBL/GenBank/DDBJ whole genome shotgun (WGS) entry which is preliminary data.</text>
</comment>
<protein>
    <submittedName>
        <fullName evidence="1">5939_t:CDS:1</fullName>
    </submittedName>
</protein>
<sequence length="114" mass="13624">FFFLGIFLLEQVSRPLQFKKFIMENAYCSVKRIILQRVAKKAYGNLQQRIHSLKIVGFMIQRSDTFAERNRSTVQRFETRVKYLLIYYLLTNTQKARTDGIIEKYESVKTRKFG</sequence>
<dbReference type="AlphaFoldDB" id="A0A9N9E6C7"/>
<reference evidence="1" key="1">
    <citation type="submission" date="2021-06" db="EMBL/GenBank/DDBJ databases">
        <authorList>
            <person name="Kallberg Y."/>
            <person name="Tangrot J."/>
            <person name="Rosling A."/>
        </authorList>
    </citation>
    <scope>NUCLEOTIDE SEQUENCE</scope>
    <source>
        <strain evidence="1">IA702</strain>
    </source>
</reference>
<name>A0A9N9E6C7_9GLOM</name>
<feature type="non-terminal residue" evidence="1">
    <location>
        <position position="1"/>
    </location>
</feature>
<evidence type="ECO:0000313" key="2">
    <source>
        <dbReference type="Proteomes" id="UP000789572"/>
    </source>
</evidence>